<keyword evidence="1" id="KW-0472">Membrane</keyword>
<keyword evidence="1" id="KW-1133">Transmembrane helix</keyword>
<keyword evidence="1" id="KW-0812">Transmembrane</keyword>
<evidence type="ECO:0000256" key="1">
    <source>
        <dbReference type="SAM" id="Phobius"/>
    </source>
</evidence>
<name>M4HPV6_9CAUD</name>
<evidence type="ECO:0000313" key="2">
    <source>
        <dbReference type="EMBL" id="AFQ96370.1"/>
    </source>
</evidence>
<sequence>MNDFQVMALLGAIVTAIVFLIVVVVYNFIFMLKLAAVITFIGIVVLGIYAVFAGIGYIVHLLINLFSRKGK</sequence>
<gene>
    <name evidence="2" type="primary">orf060</name>
</gene>
<feature type="transmembrane region" description="Helical" evidence="1">
    <location>
        <begin position="35"/>
        <end position="63"/>
    </location>
</feature>
<dbReference type="OrthoDB" id="29059at10239"/>
<dbReference type="KEGG" id="vg:15041819"/>
<dbReference type="EMBL" id="JX094431">
    <property type="protein sequence ID" value="AFQ96370.1"/>
    <property type="molecule type" value="Genomic_DNA"/>
</dbReference>
<proteinExistence type="predicted"/>
<accession>M4HPV6</accession>
<reference evidence="2 3" key="1">
    <citation type="journal article" date="2013" name="Virol. J.">
        <title>Genome sequence and analysis of a broad-host range lytic bacteriophage that infects the Bacillus cereus group.</title>
        <authorList>
            <person name="El-Arabi T.F."/>
            <person name="Griffiths M.W."/>
            <person name="She Y.M."/>
            <person name="Villegas A."/>
            <person name="Lingohr E.J."/>
            <person name="Kropinski A.M."/>
        </authorList>
    </citation>
    <scope>NUCLEOTIDE SEQUENCE [LARGE SCALE GENOMIC DNA]</scope>
</reference>
<dbReference type="RefSeq" id="YP_007676960.1">
    <property type="nucleotide sequence ID" value="NC_020873.1"/>
</dbReference>
<dbReference type="Proteomes" id="UP000011865">
    <property type="component" value="Segment"/>
</dbReference>
<protein>
    <submittedName>
        <fullName evidence="2">Putative membrane protein</fullName>
    </submittedName>
</protein>
<organism evidence="2 3">
    <name type="scientific">Bacillus phage vB_BceM_Bc431v3</name>
    <dbReference type="NCBI Taxonomy" id="1195072"/>
    <lineage>
        <taxon>Viruses</taxon>
        <taxon>Duplodnaviria</taxon>
        <taxon>Heunggongvirae</taxon>
        <taxon>Uroviricota</taxon>
        <taxon>Caudoviricetes</taxon>
        <taxon>Herelleviridae</taxon>
        <taxon>Bastillevirinae</taxon>
        <taxon>Caeruleovirus</taxon>
        <taxon>Caeruleovirus Bc431</taxon>
    </lineage>
</organism>
<feature type="transmembrane region" description="Helical" evidence="1">
    <location>
        <begin position="7"/>
        <end position="29"/>
    </location>
</feature>
<dbReference type="GeneID" id="15041819"/>
<evidence type="ECO:0000313" key="3">
    <source>
        <dbReference type="Proteomes" id="UP000011865"/>
    </source>
</evidence>
<keyword evidence="3" id="KW-1185">Reference proteome</keyword>